<dbReference type="SUPFAM" id="SSF46785">
    <property type="entry name" value="Winged helix' DNA-binding domain"/>
    <property type="match status" value="1"/>
</dbReference>
<comment type="caution">
    <text evidence="2">The sequence shown here is derived from an EMBL/GenBank/DDBJ whole genome shotgun (WGS) entry which is preliminary data.</text>
</comment>
<proteinExistence type="predicted"/>
<dbReference type="Gene3D" id="1.10.10.10">
    <property type="entry name" value="Winged helix-like DNA-binding domain superfamily/Winged helix DNA-binding domain"/>
    <property type="match status" value="1"/>
</dbReference>
<reference evidence="2 3" key="1">
    <citation type="submission" date="2019-06" db="EMBL/GenBank/DDBJ databases">
        <title>Sequencing the genomes of 1000 actinobacteria strains.</title>
        <authorList>
            <person name="Klenk H.-P."/>
        </authorList>
    </citation>
    <scope>NUCLEOTIDE SEQUENCE [LARGE SCALE GENOMIC DNA]</scope>
    <source>
        <strain evidence="2 3">DSM 43186</strain>
    </source>
</reference>
<dbReference type="GO" id="GO:0006950">
    <property type="term" value="P:response to stress"/>
    <property type="evidence" value="ECO:0007669"/>
    <property type="project" value="TreeGrafter"/>
</dbReference>
<dbReference type="InterPro" id="IPR039422">
    <property type="entry name" value="MarR/SlyA-like"/>
</dbReference>
<evidence type="ECO:0000313" key="3">
    <source>
        <dbReference type="Proteomes" id="UP000319213"/>
    </source>
</evidence>
<dbReference type="PROSITE" id="PS50995">
    <property type="entry name" value="HTH_MARR_2"/>
    <property type="match status" value="1"/>
</dbReference>
<dbReference type="InterPro" id="IPR036388">
    <property type="entry name" value="WH-like_DNA-bd_sf"/>
</dbReference>
<sequence>MSTIMMYSVAVQWLDDPRLTAAGLFTEAYTGVIARITPSLSEAGLSAVDFETLLRLARSPGHRLRMSDLAAQTNLSTSGVTRVVDRLERDNLVVRVTCENDRRALYATITEEGMARLNKVLPQHLEDIERWFTGLLTPQQLDALLEALRVIRDVVRPCATAGAERGEPEKGCGAA</sequence>
<keyword evidence="2" id="KW-0238">DNA-binding</keyword>
<dbReference type="Proteomes" id="UP000319213">
    <property type="component" value="Unassembled WGS sequence"/>
</dbReference>
<name>A0A543IPD6_9ACTN</name>
<organism evidence="2 3">
    <name type="scientific">Thermopolyspora flexuosa</name>
    <dbReference type="NCBI Taxonomy" id="103836"/>
    <lineage>
        <taxon>Bacteria</taxon>
        <taxon>Bacillati</taxon>
        <taxon>Actinomycetota</taxon>
        <taxon>Actinomycetes</taxon>
        <taxon>Streptosporangiales</taxon>
        <taxon>Streptosporangiaceae</taxon>
        <taxon>Thermopolyspora</taxon>
    </lineage>
</organism>
<evidence type="ECO:0000259" key="1">
    <source>
        <dbReference type="PROSITE" id="PS50995"/>
    </source>
</evidence>
<dbReference type="PANTHER" id="PTHR33164">
    <property type="entry name" value="TRANSCRIPTIONAL REGULATOR, MARR FAMILY"/>
    <property type="match status" value="1"/>
</dbReference>
<dbReference type="AlphaFoldDB" id="A0A543IPD6"/>
<dbReference type="Pfam" id="PF12802">
    <property type="entry name" value="MarR_2"/>
    <property type="match status" value="1"/>
</dbReference>
<dbReference type="EMBL" id="VFPQ01000002">
    <property type="protein sequence ID" value="TQM72418.1"/>
    <property type="molecule type" value="Genomic_DNA"/>
</dbReference>
<dbReference type="PRINTS" id="PR00598">
    <property type="entry name" value="HTHMARR"/>
</dbReference>
<dbReference type="InterPro" id="IPR000835">
    <property type="entry name" value="HTH_MarR-typ"/>
</dbReference>
<evidence type="ECO:0000313" key="2">
    <source>
        <dbReference type="EMBL" id="TQM72418.1"/>
    </source>
</evidence>
<gene>
    <name evidence="2" type="ORF">FHX40_4556</name>
</gene>
<keyword evidence="3" id="KW-1185">Reference proteome</keyword>
<dbReference type="PANTHER" id="PTHR33164:SF99">
    <property type="entry name" value="MARR FAMILY REGULATORY PROTEIN"/>
    <property type="match status" value="1"/>
</dbReference>
<dbReference type="SMART" id="SM00347">
    <property type="entry name" value="HTH_MARR"/>
    <property type="match status" value="1"/>
</dbReference>
<dbReference type="GO" id="GO:0003677">
    <property type="term" value="F:DNA binding"/>
    <property type="evidence" value="ECO:0007669"/>
    <property type="project" value="UniProtKB-KW"/>
</dbReference>
<dbReference type="OrthoDB" id="5295456at2"/>
<accession>A0A543IPD6</accession>
<dbReference type="GO" id="GO:0003700">
    <property type="term" value="F:DNA-binding transcription factor activity"/>
    <property type="evidence" value="ECO:0007669"/>
    <property type="project" value="InterPro"/>
</dbReference>
<feature type="domain" description="HTH marR-type" evidence="1">
    <location>
        <begin position="1"/>
        <end position="153"/>
    </location>
</feature>
<dbReference type="InterPro" id="IPR036390">
    <property type="entry name" value="WH_DNA-bd_sf"/>
</dbReference>
<protein>
    <submittedName>
        <fullName evidence="2">DNA-binding MarR family transcriptional regulator</fullName>
    </submittedName>
</protein>